<reference evidence="2" key="1">
    <citation type="submission" date="2022-11" db="UniProtKB">
        <authorList>
            <consortium name="WormBaseParasite"/>
        </authorList>
    </citation>
    <scope>IDENTIFICATION</scope>
</reference>
<dbReference type="Proteomes" id="UP000887580">
    <property type="component" value="Unplaced"/>
</dbReference>
<accession>A0AC35FRE9</accession>
<sequence length="286" mass="33072">MEAASNTGFLYAAVAFLFAVFSIIGGFIFKLYNDEKNARERAKVAQEMLGGEERPNRRAPQQRRHVFNESEEEEDGEVDDDDVGFGSGEKKMGKKKLAKLQAKAEARAAREQELAEREERKKREEEKEKQMDEIRRQKDAEEKAREEKEKAEQEERERKEHEEYLKLKESFQVEEEGFDAKSEEEKENLLKDFVEYIKNTKVVNVDELAAKFKLDVPAAVEKIKYFIENDILTGVIDDRGKFIYIAPEELESVARFINQRGRISLSELASYSNQLISLKPSESIAS</sequence>
<protein>
    <submittedName>
        <fullName evidence="2">DDRGK domain-containing protein 1</fullName>
    </submittedName>
</protein>
<dbReference type="WBParaSite" id="PS1159_v2.g19629.t1">
    <property type="protein sequence ID" value="PS1159_v2.g19629.t1"/>
    <property type="gene ID" value="PS1159_v2.g19629"/>
</dbReference>
<proteinExistence type="predicted"/>
<organism evidence="1 2">
    <name type="scientific">Panagrolaimus sp. PS1159</name>
    <dbReference type="NCBI Taxonomy" id="55785"/>
    <lineage>
        <taxon>Eukaryota</taxon>
        <taxon>Metazoa</taxon>
        <taxon>Ecdysozoa</taxon>
        <taxon>Nematoda</taxon>
        <taxon>Chromadorea</taxon>
        <taxon>Rhabditida</taxon>
        <taxon>Tylenchina</taxon>
        <taxon>Panagrolaimomorpha</taxon>
        <taxon>Panagrolaimoidea</taxon>
        <taxon>Panagrolaimidae</taxon>
        <taxon>Panagrolaimus</taxon>
    </lineage>
</organism>
<evidence type="ECO:0000313" key="2">
    <source>
        <dbReference type="WBParaSite" id="PS1159_v2.g19629.t1"/>
    </source>
</evidence>
<evidence type="ECO:0000313" key="1">
    <source>
        <dbReference type="Proteomes" id="UP000887580"/>
    </source>
</evidence>
<name>A0AC35FRE9_9BILA</name>